<organism evidence="2 3">
    <name type="scientific">Sporosarcina ureilytica</name>
    <dbReference type="NCBI Taxonomy" id="298596"/>
    <lineage>
        <taxon>Bacteria</taxon>
        <taxon>Bacillati</taxon>
        <taxon>Bacillota</taxon>
        <taxon>Bacilli</taxon>
        <taxon>Bacillales</taxon>
        <taxon>Caryophanaceae</taxon>
        <taxon>Sporosarcina</taxon>
    </lineage>
</organism>
<keyword evidence="1" id="KW-1133">Transmembrane helix</keyword>
<evidence type="ECO:0000313" key="2">
    <source>
        <dbReference type="EMBL" id="AOV07773.1"/>
    </source>
</evidence>
<evidence type="ECO:0000256" key="1">
    <source>
        <dbReference type="SAM" id="Phobius"/>
    </source>
</evidence>
<feature type="transmembrane region" description="Helical" evidence="1">
    <location>
        <begin position="142"/>
        <end position="160"/>
    </location>
</feature>
<accession>A0A1D8JGF4</accession>
<dbReference type="PIRSF" id="PIRSF021441">
    <property type="entry name" value="DUF1453"/>
    <property type="match status" value="1"/>
</dbReference>
<evidence type="ECO:0008006" key="4">
    <source>
        <dbReference type="Google" id="ProtNLM"/>
    </source>
</evidence>
<dbReference type="KEGG" id="surl:BI350_09670"/>
<keyword evidence="1" id="KW-0812">Transmembrane</keyword>
<dbReference type="PANTHER" id="PTHR39164:SF1">
    <property type="entry name" value="PROTEIN CCDC"/>
    <property type="match status" value="1"/>
</dbReference>
<protein>
    <recommendedName>
        <fullName evidence="4">Cytochrome c biogenesis protein CcdC</fullName>
    </recommendedName>
</protein>
<dbReference type="Pfam" id="PF07301">
    <property type="entry name" value="DUF1453"/>
    <property type="match status" value="1"/>
</dbReference>
<feature type="transmembrane region" description="Helical" evidence="1">
    <location>
        <begin position="112"/>
        <end position="130"/>
    </location>
</feature>
<feature type="transmembrane region" description="Helical" evidence="1">
    <location>
        <begin position="73"/>
        <end position="92"/>
    </location>
</feature>
<feature type="transmembrane region" description="Helical" evidence="1">
    <location>
        <begin position="17"/>
        <end position="39"/>
    </location>
</feature>
<dbReference type="AlphaFoldDB" id="A0A1D8JGF4"/>
<gene>
    <name evidence="2" type="ORF">BI350_09670</name>
</gene>
<dbReference type="InterPro" id="IPR031306">
    <property type="entry name" value="CcdC"/>
</dbReference>
<keyword evidence="3" id="KW-1185">Reference proteome</keyword>
<keyword evidence="1" id="KW-0472">Membrane</keyword>
<reference evidence="2 3" key="1">
    <citation type="submission" date="2016-09" db="EMBL/GenBank/DDBJ databases">
        <title>Complete genome sequence of the Lysinibacillus sphaericus LMG 22257, a specie of Bacillus with ureolytic activity that can effectively biodeposit calcium carbonate.</title>
        <authorList>
            <person name="Yan W."/>
        </authorList>
    </citation>
    <scope>NUCLEOTIDE SEQUENCE [LARGE SCALE GENOMIC DNA]</scope>
    <source>
        <strain evidence="2 3">LMG 22257</strain>
    </source>
</reference>
<dbReference type="EMBL" id="CP017560">
    <property type="protein sequence ID" value="AOV07773.1"/>
    <property type="molecule type" value="Genomic_DNA"/>
</dbReference>
<proteinExistence type="predicted"/>
<sequence>MGGNSVIEALFASIPPFYLIIGSTVMALFMGILAIIVRSKSAKQPVSVKKIILPPVFMSTGALMFIFEEFRVAPLQIIEALMVGILFSLILIKTTNFEVRNEDIFIKRSKAFVFILFGLLLIRLIGKLVLSNTVDVGELGGMFWILAFGMIVPWRLAMLIKFKKLENTFSI</sequence>
<dbReference type="PANTHER" id="PTHR39164">
    <property type="entry name" value="PROTEIN CCDC"/>
    <property type="match status" value="1"/>
</dbReference>
<evidence type="ECO:0000313" key="3">
    <source>
        <dbReference type="Proteomes" id="UP000185746"/>
    </source>
</evidence>
<dbReference type="Proteomes" id="UP000185746">
    <property type="component" value="Chromosome"/>
</dbReference>
<name>A0A1D8JGF4_9BACL</name>
<feature type="transmembrane region" description="Helical" evidence="1">
    <location>
        <begin position="51"/>
        <end position="67"/>
    </location>
</feature>
<dbReference type="InterPro" id="IPR058247">
    <property type="entry name" value="DUF1453"/>
</dbReference>